<accession>A0A238FN41</accession>
<evidence type="ECO:0000313" key="11">
    <source>
        <dbReference type="Proteomes" id="UP000198372"/>
    </source>
</evidence>
<dbReference type="GO" id="GO:0010521">
    <property type="term" value="F:telomerase inhibitor activity"/>
    <property type="evidence" value="ECO:0007669"/>
    <property type="project" value="TreeGrafter"/>
</dbReference>
<dbReference type="AlphaFoldDB" id="A0A238FN41"/>
<keyword evidence="5" id="KW-0779">Telomere</keyword>
<dbReference type="GO" id="GO:0000783">
    <property type="term" value="C:nuclear telomere cap complex"/>
    <property type="evidence" value="ECO:0007669"/>
    <property type="project" value="TreeGrafter"/>
</dbReference>
<dbReference type="PANTHER" id="PTHR14513:SF0">
    <property type="entry name" value="PROTECTION OF TELOMERES PROTEIN 1"/>
    <property type="match status" value="1"/>
</dbReference>
<keyword evidence="4" id="KW-0158">Chromosome</keyword>
<name>A0A238FN41_9BASI</name>
<dbReference type="GO" id="GO:0098505">
    <property type="term" value="F:G-rich strand telomeric DNA binding"/>
    <property type="evidence" value="ECO:0007669"/>
    <property type="project" value="TreeGrafter"/>
</dbReference>
<protein>
    <submittedName>
        <fullName evidence="10">BQ2448_7614 protein</fullName>
    </submittedName>
</protein>
<dbReference type="SUPFAM" id="SSF50249">
    <property type="entry name" value="Nucleic acid-binding proteins"/>
    <property type="match status" value="1"/>
</dbReference>
<organism evidence="10 11">
    <name type="scientific">Microbotryum intermedium</name>
    <dbReference type="NCBI Taxonomy" id="269621"/>
    <lineage>
        <taxon>Eukaryota</taxon>
        <taxon>Fungi</taxon>
        <taxon>Dikarya</taxon>
        <taxon>Basidiomycota</taxon>
        <taxon>Pucciniomycotina</taxon>
        <taxon>Microbotryomycetes</taxon>
        <taxon>Microbotryales</taxon>
        <taxon>Microbotryaceae</taxon>
        <taxon>Microbotryum</taxon>
    </lineage>
</organism>
<dbReference type="Pfam" id="PF16686">
    <property type="entry name" value="POT1PC"/>
    <property type="match status" value="1"/>
</dbReference>
<dbReference type="Gene3D" id="2.40.50.140">
    <property type="entry name" value="Nucleic acid-binding proteins"/>
    <property type="match status" value="2"/>
</dbReference>
<evidence type="ECO:0000256" key="8">
    <source>
        <dbReference type="SAM" id="MobiDB-lite"/>
    </source>
</evidence>
<evidence type="ECO:0000256" key="3">
    <source>
        <dbReference type="ARBA" id="ARBA00008442"/>
    </source>
</evidence>
<comment type="similarity">
    <text evidence="3">Belongs to the telombin family.</text>
</comment>
<proteinExistence type="inferred from homology"/>
<evidence type="ECO:0000313" key="10">
    <source>
        <dbReference type="EMBL" id="SCV74585.1"/>
    </source>
</evidence>
<dbReference type="OrthoDB" id="2186770at2759"/>
<evidence type="ECO:0000256" key="6">
    <source>
        <dbReference type="ARBA" id="ARBA00023125"/>
    </source>
</evidence>
<dbReference type="InterPro" id="IPR032042">
    <property type="entry name" value="POT1PC"/>
</dbReference>
<evidence type="ECO:0000256" key="5">
    <source>
        <dbReference type="ARBA" id="ARBA00022895"/>
    </source>
</evidence>
<comment type="subcellular location">
    <subcellularLocation>
        <location evidence="2">Chromosome</location>
        <location evidence="2">Telomere</location>
    </subcellularLocation>
    <subcellularLocation>
        <location evidence="1">Nucleus</location>
    </subcellularLocation>
</comment>
<evidence type="ECO:0000259" key="9">
    <source>
        <dbReference type="Pfam" id="PF16686"/>
    </source>
</evidence>
<evidence type="ECO:0000256" key="1">
    <source>
        <dbReference type="ARBA" id="ARBA00004123"/>
    </source>
</evidence>
<sequence>MPRVALSKLSAKSYGSRDYIKGRITSLKDYSARSQRAQLSLRSEPFDPEHDDDHDDDDDDNDDYNDDDEMEQRTVPACSAATWAEVHLVGPWVAQLQGRFDIGLKVRFSLHNASVGHVEGCPSCKLVYSNGVSFEVHERSGDRVKRDILVHDECPPVAHRLKRHAQAPDRCDASGSEQQSSSHEHPTPRQQSKGNTPLLAVVPHKRSRDVDTVSLSSKGQGSKSKKNRTNACNAVAPAPAVAPLPPTRKVRTAWGLVTTGVEYGKERRFEYLAFSELEQSKNQPHLDVMAIVLETSSIGKGNGKDYSITLDLSTPDYAHPLTVTYFAPSAVNVVNPEIGDVVILQHLNVCQMPSFASLDSITDRQVSCLHNSKIQWSKDRQRFIAYPNSRPRFAVLERADLLRESNSAEPPTKIGAQSEESIAVYGKAEIEYARDLVRADCSAASVKQNKVSAQLAQTSTALNPNISKKPRASGRKMTKIKDMRPDVFCDTVVQIMRIYADGHQNLNHLDKNQAISVFVTDFTENDQLFDYDTFEDGPSGRYMLQVSIFGCQAEPLDQLMRPAIGKKPGQGRAVHLVNLRPKINPNGYLEGTIMPDPKYEQKRDVILLGASSSSDPLLIELHKRRLAYQAALVPAEPILAPVFNATIVTPSFEHSPAQVGAVGPGQSQLVASGPDPELTYSLSRMISSDLVGDFRVRARVVHFFPEAVRWVLAYCAEPSCCRKLPANKDTCIEHPGGGFNLRYFFHFELVDESLQGKTIAVKFDSESDWAGFLPNLPPAMNMRRDASAQNLALRQRFDSVFGGVTSLHHRAIANVPEQNWGPAKKWIIHKTARGEYLVGEGMHFS</sequence>
<feature type="domain" description="Protection of telomeres protein 1 ssDNA-binding" evidence="9">
    <location>
        <begin position="480"/>
        <end position="629"/>
    </location>
</feature>
<dbReference type="GO" id="GO:0032210">
    <property type="term" value="P:regulation of telomere maintenance via telomerase"/>
    <property type="evidence" value="ECO:0007669"/>
    <property type="project" value="TreeGrafter"/>
</dbReference>
<feature type="region of interest" description="Disordered" evidence="8">
    <location>
        <begin position="35"/>
        <end position="73"/>
    </location>
</feature>
<keyword evidence="7" id="KW-0539">Nucleus</keyword>
<dbReference type="EMBL" id="FMSP01000023">
    <property type="protein sequence ID" value="SCV74585.1"/>
    <property type="molecule type" value="Genomic_DNA"/>
</dbReference>
<evidence type="ECO:0000256" key="4">
    <source>
        <dbReference type="ARBA" id="ARBA00022454"/>
    </source>
</evidence>
<feature type="region of interest" description="Disordered" evidence="8">
    <location>
        <begin position="159"/>
        <end position="230"/>
    </location>
</feature>
<dbReference type="PANTHER" id="PTHR14513">
    <property type="entry name" value="PROTECTION OF TELOMERES 1"/>
    <property type="match status" value="1"/>
</dbReference>
<gene>
    <name evidence="10" type="ORF">BQ2448_7614</name>
</gene>
<dbReference type="STRING" id="269621.A0A238FN41"/>
<evidence type="ECO:0000256" key="2">
    <source>
        <dbReference type="ARBA" id="ARBA00004574"/>
    </source>
</evidence>
<reference evidence="11" key="1">
    <citation type="submission" date="2016-09" db="EMBL/GenBank/DDBJ databases">
        <authorList>
            <person name="Jeantristanb JTB J.-T."/>
            <person name="Ricardo R."/>
        </authorList>
    </citation>
    <scope>NUCLEOTIDE SEQUENCE [LARGE SCALE GENOMIC DNA]</scope>
</reference>
<dbReference type="Proteomes" id="UP000198372">
    <property type="component" value="Unassembled WGS sequence"/>
</dbReference>
<dbReference type="InterPro" id="IPR012340">
    <property type="entry name" value="NA-bd_OB-fold"/>
</dbReference>
<dbReference type="GO" id="GO:0016233">
    <property type="term" value="P:telomere capping"/>
    <property type="evidence" value="ECO:0007669"/>
    <property type="project" value="TreeGrafter"/>
</dbReference>
<keyword evidence="6" id="KW-0238">DNA-binding</keyword>
<keyword evidence="11" id="KW-1185">Reference proteome</keyword>
<feature type="compositionally biased region" description="Acidic residues" evidence="8">
    <location>
        <begin position="49"/>
        <end position="70"/>
    </location>
</feature>
<evidence type="ECO:0000256" key="7">
    <source>
        <dbReference type="ARBA" id="ARBA00023242"/>
    </source>
</evidence>
<dbReference type="InterPro" id="IPR028389">
    <property type="entry name" value="POT1"/>
</dbReference>